<feature type="compositionally biased region" description="Basic and acidic residues" evidence="1">
    <location>
        <begin position="1042"/>
        <end position="1055"/>
    </location>
</feature>
<feature type="transmembrane region" description="Helical" evidence="2">
    <location>
        <begin position="284"/>
        <end position="304"/>
    </location>
</feature>
<dbReference type="PANTHER" id="PTHR43685:SF3">
    <property type="entry name" value="SLR2126 PROTEIN"/>
    <property type="match status" value="1"/>
</dbReference>
<dbReference type="Pfam" id="PF13641">
    <property type="entry name" value="Glyco_tranf_2_3"/>
    <property type="match status" value="1"/>
</dbReference>
<protein>
    <recommendedName>
        <fullName evidence="5">Glycosyltransferase</fullName>
    </recommendedName>
</protein>
<keyword evidence="2" id="KW-0812">Transmembrane</keyword>
<feature type="transmembrane region" description="Helical" evidence="2">
    <location>
        <begin position="470"/>
        <end position="487"/>
    </location>
</feature>
<evidence type="ECO:0000256" key="1">
    <source>
        <dbReference type="SAM" id="MobiDB-lite"/>
    </source>
</evidence>
<dbReference type="InterPro" id="IPR029044">
    <property type="entry name" value="Nucleotide-diphossugar_trans"/>
</dbReference>
<sequence>MQPRVTAILVARNGQKHLERTLEALTKQTRQPDAILTVDCGSTDATGQLLAVFAPTQIIVADADLSFGEAINAALRVAAPPADENNVLWFLAQDSAPAPGALAALLQELEIAPSVAVAGPKVMEWVASDYIHDFGESVTPYGASVSLVESELDQGQHDDISDVLAVGAGGMLVRQSVWHELGGFDPALPSVDDSLDFCIRVRLAGYRVSVVADARVATAGDGVAGPNGSSRGKPRRQRMRAERSAQLHRRLVYAPVWALPLHWLTLVPLALIRSIGQLLRKEPGAIIGEFAAAFAAAFCLVRVAKARRNLAKTRTLGWSSIASLRVPTAVVRRRHMLKREASLTGARGERPELSFFAKGGAWVVLIAACVGIGVLAPLLGAQTLTGGGLLPLSGTVTDLWQSAGYGWRQIGLGFVGAADPFSAVLAVLGTLTFWSPSFALVLLYFVAFPLAAFGAWVAASRLTARGGLRAVAALLWVFAPSFLTALAEGRPAAILVHLLLPWLFYAGFAAARSWSASASTALLFAAIVACAPSLAPALLLGWLICVLLSGRRIMRFIGIPIPALALAAPLIWDQAMRGAWLALLADPGVPVPSTAVSAWQLLLGFPAGDFGGWNPLLTKLELPGVNAELLIPLLVAPLCALALLALFLRGSRGASFALLTAVIGFATAVAASHLSLAASGDAAVSIWTGSGLSLYWMGLVGASIFALRGLGRFAVTPAIVVSLLVLIVAAPLAAALSLGTSVVAKGIGRTQPAFVAAEADINPQVGTLELSAQANGGILGTLVRGSGATLNSQSTLASTDTSFDKREVEFATLVGNLASRSGLDSAQGLHDFGIRFVVLRPAETADRPASDSSPISPQAAETQLRTVTSLDGNAAVVPVGETTFGHLWQTADEPDAPGNLSIPAHPGGVLSQIAFLIAVIVIGATVLLSIPTGAGREAVREANRDAIRRQAKDAARDAKRQKRELAVVKADDALESSAAPLTPDDAAPDGAAPDGAAPDGTVPDRTVSDGAAPEPGETNGASGVRPAVRAEPSEPFDQVEPGNHDATMRETDNAH</sequence>
<name>A0ABP7KFZ2_9MICO</name>
<comment type="caution">
    <text evidence="3">The sequence shown here is derived from an EMBL/GenBank/DDBJ whole genome shotgun (WGS) entry which is preliminary data.</text>
</comment>
<evidence type="ECO:0000313" key="4">
    <source>
        <dbReference type="Proteomes" id="UP001501803"/>
    </source>
</evidence>
<evidence type="ECO:0000313" key="3">
    <source>
        <dbReference type="EMBL" id="GAA3874055.1"/>
    </source>
</evidence>
<proteinExistence type="predicted"/>
<dbReference type="InterPro" id="IPR050834">
    <property type="entry name" value="Glycosyltransf_2"/>
</dbReference>
<evidence type="ECO:0000256" key="2">
    <source>
        <dbReference type="SAM" id="Phobius"/>
    </source>
</evidence>
<feature type="transmembrane region" description="Helical" evidence="2">
    <location>
        <begin position="438"/>
        <end position="458"/>
    </location>
</feature>
<feature type="transmembrane region" description="Helical" evidence="2">
    <location>
        <begin position="719"/>
        <end position="744"/>
    </location>
</feature>
<feature type="transmembrane region" description="Helical" evidence="2">
    <location>
        <begin position="909"/>
        <end position="930"/>
    </location>
</feature>
<accession>A0ABP7KFZ2</accession>
<feature type="transmembrane region" description="Helical" evidence="2">
    <location>
        <begin position="655"/>
        <end position="678"/>
    </location>
</feature>
<evidence type="ECO:0008006" key="5">
    <source>
        <dbReference type="Google" id="ProtNLM"/>
    </source>
</evidence>
<feature type="region of interest" description="Disordered" evidence="1">
    <location>
        <begin position="950"/>
        <end position="1055"/>
    </location>
</feature>
<reference evidence="4" key="1">
    <citation type="journal article" date="2019" name="Int. J. Syst. Evol. Microbiol.">
        <title>The Global Catalogue of Microorganisms (GCM) 10K type strain sequencing project: providing services to taxonomists for standard genome sequencing and annotation.</title>
        <authorList>
            <consortium name="The Broad Institute Genomics Platform"/>
            <consortium name="The Broad Institute Genome Sequencing Center for Infectious Disease"/>
            <person name="Wu L."/>
            <person name="Ma J."/>
        </authorList>
    </citation>
    <scope>NUCLEOTIDE SEQUENCE [LARGE SCALE GENOMIC DNA]</scope>
    <source>
        <strain evidence="4">JCM 17021</strain>
    </source>
</reference>
<feature type="transmembrane region" description="Helical" evidence="2">
    <location>
        <begin position="553"/>
        <end position="572"/>
    </location>
</feature>
<dbReference type="EMBL" id="BAABCN010000003">
    <property type="protein sequence ID" value="GAA3874055.1"/>
    <property type="molecule type" value="Genomic_DNA"/>
</dbReference>
<feature type="compositionally biased region" description="Low complexity" evidence="1">
    <location>
        <begin position="978"/>
        <end position="1004"/>
    </location>
</feature>
<dbReference type="Gene3D" id="3.90.550.10">
    <property type="entry name" value="Spore Coat Polysaccharide Biosynthesis Protein SpsA, Chain A"/>
    <property type="match status" value="1"/>
</dbReference>
<feature type="transmembrane region" description="Helical" evidence="2">
    <location>
        <begin position="684"/>
        <end position="707"/>
    </location>
</feature>
<feature type="transmembrane region" description="Helical" evidence="2">
    <location>
        <begin position="360"/>
        <end position="380"/>
    </location>
</feature>
<feature type="transmembrane region" description="Helical" evidence="2">
    <location>
        <begin position="251"/>
        <end position="272"/>
    </location>
</feature>
<feature type="region of interest" description="Disordered" evidence="1">
    <location>
        <begin position="222"/>
        <end position="241"/>
    </location>
</feature>
<gene>
    <name evidence="3" type="ORF">GCM10022381_16120</name>
</gene>
<feature type="transmembrane region" description="Helical" evidence="2">
    <location>
        <begin position="521"/>
        <end position="546"/>
    </location>
</feature>
<dbReference type="SUPFAM" id="SSF53448">
    <property type="entry name" value="Nucleotide-diphospho-sugar transferases"/>
    <property type="match status" value="1"/>
</dbReference>
<keyword evidence="4" id="KW-1185">Reference proteome</keyword>
<feature type="compositionally biased region" description="Basic and acidic residues" evidence="1">
    <location>
        <begin position="950"/>
        <end position="972"/>
    </location>
</feature>
<dbReference type="PANTHER" id="PTHR43685">
    <property type="entry name" value="GLYCOSYLTRANSFERASE"/>
    <property type="match status" value="1"/>
</dbReference>
<feature type="transmembrane region" description="Helical" evidence="2">
    <location>
        <begin position="629"/>
        <end position="648"/>
    </location>
</feature>
<feature type="transmembrane region" description="Helical" evidence="2">
    <location>
        <begin position="410"/>
        <end position="431"/>
    </location>
</feature>
<dbReference type="RefSeq" id="WP_345064617.1">
    <property type="nucleotide sequence ID" value="NZ_BAABCN010000003.1"/>
</dbReference>
<dbReference type="Proteomes" id="UP001501803">
    <property type="component" value="Unassembled WGS sequence"/>
</dbReference>
<organism evidence="3 4">
    <name type="scientific">Leifsonia kafniensis</name>
    <dbReference type="NCBI Taxonomy" id="475957"/>
    <lineage>
        <taxon>Bacteria</taxon>
        <taxon>Bacillati</taxon>
        <taxon>Actinomycetota</taxon>
        <taxon>Actinomycetes</taxon>
        <taxon>Micrococcales</taxon>
        <taxon>Microbacteriaceae</taxon>
        <taxon>Leifsonia</taxon>
    </lineage>
</organism>
<feature type="transmembrane region" description="Helical" evidence="2">
    <location>
        <begin position="494"/>
        <end position="515"/>
    </location>
</feature>
<keyword evidence="2" id="KW-0472">Membrane</keyword>
<keyword evidence="2" id="KW-1133">Transmembrane helix</keyword>